<evidence type="ECO:0000313" key="2">
    <source>
        <dbReference type="EMBL" id="KAK3791034.1"/>
    </source>
</evidence>
<organism evidence="2 3">
    <name type="scientific">Elysia crispata</name>
    <name type="common">lettuce slug</name>
    <dbReference type="NCBI Taxonomy" id="231223"/>
    <lineage>
        <taxon>Eukaryota</taxon>
        <taxon>Metazoa</taxon>
        <taxon>Spiralia</taxon>
        <taxon>Lophotrochozoa</taxon>
        <taxon>Mollusca</taxon>
        <taxon>Gastropoda</taxon>
        <taxon>Heterobranchia</taxon>
        <taxon>Euthyneura</taxon>
        <taxon>Panpulmonata</taxon>
        <taxon>Sacoglossa</taxon>
        <taxon>Placobranchoidea</taxon>
        <taxon>Plakobranchidae</taxon>
        <taxon>Elysia</taxon>
    </lineage>
</organism>
<keyword evidence="3" id="KW-1185">Reference proteome</keyword>
<evidence type="ECO:0000256" key="1">
    <source>
        <dbReference type="SAM" id="MobiDB-lite"/>
    </source>
</evidence>
<accession>A0AAE1ANH6</accession>
<evidence type="ECO:0000313" key="3">
    <source>
        <dbReference type="Proteomes" id="UP001283361"/>
    </source>
</evidence>
<proteinExistence type="predicted"/>
<comment type="caution">
    <text evidence="2">The sequence shown here is derived from an EMBL/GenBank/DDBJ whole genome shotgun (WGS) entry which is preliminary data.</text>
</comment>
<dbReference type="Proteomes" id="UP001283361">
    <property type="component" value="Unassembled WGS sequence"/>
</dbReference>
<dbReference type="AlphaFoldDB" id="A0AAE1ANH6"/>
<feature type="region of interest" description="Disordered" evidence="1">
    <location>
        <begin position="207"/>
        <end position="239"/>
    </location>
</feature>
<gene>
    <name evidence="2" type="ORF">RRG08_001798</name>
</gene>
<reference evidence="2" key="1">
    <citation type="journal article" date="2023" name="G3 (Bethesda)">
        <title>A reference genome for the long-term kleptoplast-retaining sea slug Elysia crispata morphotype clarki.</title>
        <authorList>
            <person name="Eastman K.E."/>
            <person name="Pendleton A.L."/>
            <person name="Shaikh M.A."/>
            <person name="Suttiyut T."/>
            <person name="Ogas R."/>
            <person name="Tomko P."/>
            <person name="Gavelis G."/>
            <person name="Widhalm J.R."/>
            <person name="Wisecaver J.H."/>
        </authorList>
    </citation>
    <scope>NUCLEOTIDE SEQUENCE</scope>
    <source>
        <strain evidence="2">ECLA1</strain>
    </source>
</reference>
<protein>
    <submittedName>
        <fullName evidence="2">Uncharacterized protein</fullName>
    </submittedName>
</protein>
<sequence length="258" mass="28796">MILGVSCSFQHLRFGWIYADPSESLWLDVLTLEPTEECRDQAVRNFNLFLLQKGLSQCRWGFPDCYDLIREVRLKVTQAPDTLTCQEVTLSLACTETMEQFDPCHALEFENITFDRAVVILNQNKASLCAVDEKVEKKSECETIFPDCYVSLAKAGQNSTSCSEAKQRQKCLKSLTISMSCRDSPHAQKFADMRKADSAYLLEHCTKSVPTPTPSPKPTKLYTTDAPDSTDTKPAPDTASALHPSLMAIALVALSFSY</sequence>
<dbReference type="EMBL" id="JAWDGP010001489">
    <property type="protein sequence ID" value="KAK3791034.1"/>
    <property type="molecule type" value="Genomic_DNA"/>
</dbReference>
<name>A0AAE1ANH6_9GAST</name>